<evidence type="ECO:0000256" key="1">
    <source>
        <dbReference type="SAM" id="MobiDB-lite"/>
    </source>
</evidence>
<gene>
    <name evidence="2" type="ORF">K431DRAFT_286190</name>
</gene>
<protein>
    <submittedName>
        <fullName evidence="2">Uncharacterized protein</fullName>
    </submittedName>
</protein>
<keyword evidence="3" id="KW-1185">Reference proteome</keyword>
<feature type="region of interest" description="Disordered" evidence="1">
    <location>
        <begin position="259"/>
        <end position="285"/>
    </location>
</feature>
<evidence type="ECO:0000313" key="2">
    <source>
        <dbReference type="EMBL" id="KAF2720035.1"/>
    </source>
</evidence>
<sequence>MAASTARPVIRALLNSKGSLGHQRRAISTSPILRASILFALSALSNSRETQHFNKLTRLSRVEHSPPLKLIKTSEIDPYPLPELPRKGPTTILPTAWIKRRQRNDRAKGWDEQALKAGRAILLANAHRETRLKLALRRAQRRADGEQRLSVLEREQWGREHRRLRNELRAAGLWILASIGTATALATWRFWPDSKRSELNDGEFARRLASRARAALPLPAAMSAGQKYNSPQELEQQVSNITDVAPAVPLIANAEAGILGPGAAPTQTANSETNKADEQPKSSAAPEIMTASWWRGWFWKHE</sequence>
<comment type="caution">
    <text evidence="2">The sequence shown here is derived from an EMBL/GenBank/DDBJ whole genome shotgun (WGS) entry which is preliminary data.</text>
</comment>
<accession>A0A9P4Q5P0</accession>
<dbReference type="AlphaFoldDB" id="A0A9P4Q5P0"/>
<dbReference type="OrthoDB" id="5240110at2759"/>
<dbReference type="EMBL" id="MU003804">
    <property type="protein sequence ID" value="KAF2720035.1"/>
    <property type="molecule type" value="Genomic_DNA"/>
</dbReference>
<reference evidence="2" key="1">
    <citation type="journal article" date="2020" name="Stud. Mycol.">
        <title>101 Dothideomycetes genomes: a test case for predicting lifestyles and emergence of pathogens.</title>
        <authorList>
            <person name="Haridas S."/>
            <person name="Albert R."/>
            <person name="Binder M."/>
            <person name="Bloem J."/>
            <person name="Labutti K."/>
            <person name="Salamov A."/>
            <person name="Andreopoulos B."/>
            <person name="Baker S."/>
            <person name="Barry K."/>
            <person name="Bills G."/>
            <person name="Bluhm B."/>
            <person name="Cannon C."/>
            <person name="Castanera R."/>
            <person name="Culley D."/>
            <person name="Daum C."/>
            <person name="Ezra D."/>
            <person name="Gonzalez J."/>
            <person name="Henrissat B."/>
            <person name="Kuo A."/>
            <person name="Liang C."/>
            <person name="Lipzen A."/>
            <person name="Lutzoni F."/>
            <person name="Magnuson J."/>
            <person name="Mondo S."/>
            <person name="Nolan M."/>
            <person name="Ohm R."/>
            <person name="Pangilinan J."/>
            <person name="Park H.-J."/>
            <person name="Ramirez L."/>
            <person name="Alfaro M."/>
            <person name="Sun H."/>
            <person name="Tritt A."/>
            <person name="Yoshinaga Y."/>
            <person name="Zwiers L.-H."/>
            <person name="Turgeon B."/>
            <person name="Goodwin S."/>
            <person name="Spatafora J."/>
            <person name="Crous P."/>
            <person name="Grigoriev I."/>
        </authorList>
    </citation>
    <scope>NUCLEOTIDE SEQUENCE</scope>
    <source>
        <strain evidence="2">CBS 116435</strain>
    </source>
</reference>
<organism evidence="2 3">
    <name type="scientific">Polychaeton citri CBS 116435</name>
    <dbReference type="NCBI Taxonomy" id="1314669"/>
    <lineage>
        <taxon>Eukaryota</taxon>
        <taxon>Fungi</taxon>
        <taxon>Dikarya</taxon>
        <taxon>Ascomycota</taxon>
        <taxon>Pezizomycotina</taxon>
        <taxon>Dothideomycetes</taxon>
        <taxon>Dothideomycetidae</taxon>
        <taxon>Capnodiales</taxon>
        <taxon>Capnodiaceae</taxon>
        <taxon>Polychaeton</taxon>
    </lineage>
</organism>
<proteinExistence type="predicted"/>
<evidence type="ECO:0000313" key="3">
    <source>
        <dbReference type="Proteomes" id="UP000799441"/>
    </source>
</evidence>
<dbReference type="Proteomes" id="UP000799441">
    <property type="component" value="Unassembled WGS sequence"/>
</dbReference>
<name>A0A9P4Q5P0_9PEZI</name>